<keyword evidence="1 5" id="KW-0328">Glycosyltransferase</keyword>
<evidence type="ECO:0000256" key="2">
    <source>
        <dbReference type="ARBA" id="ARBA00022679"/>
    </source>
</evidence>
<dbReference type="InterPro" id="IPR050076">
    <property type="entry name" value="ArchSynthase1/Queuine_TRR"/>
</dbReference>
<dbReference type="RefSeq" id="WP_380706139.1">
    <property type="nucleotide sequence ID" value="NZ_JBHSAP010000018.1"/>
</dbReference>
<comment type="similarity">
    <text evidence="5">Belongs to the queuine tRNA-ribosyltransferase family.</text>
</comment>
<evidence type="ECO:0000313" key="7">
    <source>
        <dbReference type="EMBL" id="MFC4078330.1"/>
    </source>
</evidence>
<dbReference type="SUPFAM" id="SSF51713">
    <property type="entry name" value="tRNA-guanine transglycosylase"/>
    <property type="match status" value="1"/>
</dbReference>
<dbReference type="NCBIfam" id="TIGR00449">
    <property type="entry name" value="tgt_general"/>
    <property type="match status" value="1"/>
</dbReference>
<proteinExistence type="inferred from homology"/>
<keyword evidence="4 5" id="KW-0671">Queuosine biosynthesis</keyword>
<comment type="pathway">
    <text evidence="5">tRNA modification; tRNA-queuosine biosynthesis.</text>
</comment>
<evidence type="ECO:0000256" key="5">
    <source>
        <dbReference type="HAMAP-Rule" id="MF_00168"/>
    </source>
</evidence>
<dbReference type="InterPro" id="IPR036511">
    <property type="entry name" value="TGT-like_sf"/>
</dbReference>
<comment type="catalytic activity">
    <reaction evidence="5">
        <text>7-aminomethyl-7-carbaguanine + guanosine(34) in tRNA = 7-aminomethyl-7-carbaguanosine(34) in tRNA + guanine</text>
        <dbReference type="Rhea" id="RHEA:24104"/>
        <dbReference type="Rhea" id="RHEA-COMP:10341"/>
        <dbReference type="Rhea" id="RHEA-COMP:10342"/>
        <dbReference type="ChEBI" id="CHEBI:16235"/>
        <dbReference type="ChEBI" id="CHEBI:58703"/>
        <dbReference type="ChEBI" id="CHEBI:74269"/>
        <dbReference type="ChEBI" id="CHEBI:82833"/>
        <dbReference type="EC" id="2.4.2.29"/>
    </reaction>
</comment>
<feature type="region of interest" description="RNA binding; important for wobble base 34 recognition" evidence="5">
    <location>
        <begin position="272"/>
        <end position="276"/>
    </location>
</feature>
<comment type="function">
    <text evidence="5">Catalyzes the base-exchange of a guanine (G) residue with the queuine precursor 7-aminomethyl-7-deazaguanine (PreQ1) at position 34 (anticodon wobble position) in tRNAs with GU(N) anticodons (tRNA-Asp, -Asn, -His and -Tyr). Catalysis occurs through a double-displacement mechanism. The nucleophile active site attacks the C1' of nucleotide 34 to detach the guanine base from the RNA, forming a covalent enzyme-RNA intermediate. The proton acceptor active site deprotonates the incoming PreQ1, allowing a nucleophilic attack on the C1' of the ribose to form the product. After dissociation, two additional enzymatic reactions on the tRNA convert PreQ1 to queuine (Q), resulting in the hypermodified nucleoside queuosine (7-(((4,5-cis-dihydroxy-2-cyclopenten-1-yl)amino)methyl)-7-deazaguanosine).</text>
</comment>
<name>A0ABV8JIZ9_9BACL</name>
<feature type="active site" description="Proton acceptor" evidence="5">
    <location>
        <position position="93"/>
    </location>
</feature>
<keyword evidence="8" id="KW-1185">Reference proteome</keyword>
<evidence type="ECO:0000313" key="8">
    <source>
        <dbReference type="Proteomes" id="UP001595843"/>
    </source>
</evidence>
<keyword evidence="2 5" id="KW-0808">Transferase</keyword>
<dbReference type="HAMAP" id="MF_00168">
    <property type="entry name" value="Q_tRNA_Tgt"/>
    <property type="match status" value="1"/>
</dbReference>
<feature type="binding site" evidence="5">
    <location>
        <position position="147"/>
    </location>
    <ligand>
        <name>substrate</name>
    </ligand>
</feature>
<evidence type="ECO:0000256" key="1">
    <source>
        <dbReference type="ARBA" id="ARBA00022676"/>
    </source>
</evidence>
<feature type="active site" description="Nucleophile" evidence="5">
    <location>
        <position position="267"/>
    </location>
</feature>
<comment type="cofactor">
    <cofactor evidence="5">
        <name>Zn(2+)</name>
        <dbReference type="ChEBI" id="CHEBI:29105"/>
    </cofactor>
    <text evidence="5">Binds 1 zinc ion per subunit.</text>
</comment>
<keyword evidence="3 5" id="KW-0819">tRNA processing</keyword>
<dbReference type="InterPro" id="IPR002616">
    <property type="entry name" value="tRNA_ribo_trans-like"/>
</dbReference>
<dbReference type="EMBL" id="JBHSAP010000018">
    <property type="protein sequence ID" value="MFC4078330.1"/>
    <property type="molecule type" value="Genomic_DNA"/>
</dbReference>
<accession>A0ABV8JIZ9</accession>
<protein>
    <recommendedName>
        <fullName evidence="5">Queuine tRNA-ribosyltransferase</fullName>
        <ecNumber evidence="5">2.4.2.29</ecNumber>
    </recommendedName>
    <alternativeName>
        <fullName evidence="5">Guanine insertion enzyme</fullName>
    </alternativeName>
    <alternativeName>
        <fullName evidence="5">tRNA-guanine transglycosylase</fullName>
    </alternativeName>
</protein>
<feature type="binding site" evidence="5">
    <location>
        <position position="305"/>
    </location>
    <ligand>
        <name>Zn(2+)</name>
        <dbReference type="ChEBI" id="CHEBI:29105"/>
    </ligand>
</feature>
<organism evidence="7 8">
    <name type="scientific">Salinithrix halophila</name>
    <dbReference type="NCBI Taxonomy" id="1485204"/>
    <lineage>
        <taxon>Bacteria</taxon>
        <taxon>Bacillati</taxon>
        <taxon>Bacillota</taxon>
        <taxon>Bacilli</taxon>
        <taxon>Bacillales</taxon>
        <taxon>Thermoactinomycetaceae</taxon>
        <taxon>Salinithrix</taxon>
    </lineage>
</organism>
<feature type="domain" description="tRNA-guanine(15) transglycosylase-like" evidence="6">
    <location>
        <begin position="14"/>
        <end position="369"/>
    </location>
</feature>
<dbReference type="PANTHER" id="PTHR46499">
    <property type="entry name" value="QUEUINE TRNA-RIBOSYLTRANSFERASE"/>
    <property type="match status" value="1"/>
</dbReference>
<evidence type="ECO:0000259" key="6">
    <source>
        <dbReference type="Pfam" id="PF01702"/>
    </source>
</evidence>
<keyword evidence="5" id="KW-0862">Zinc</keyword>
<comment type="subunit">
    <text evidence="5">Homodimer. Within each dimer, one monomer is responsible for RNA recognition and catalysis, while the other monomer binds to the replacement base PreQ1.</text>
</comment>
<reference evidence="8" key="1">
    <citation type="journal article" date="2019" name="Int. J. Syst. Evol. Microbiol.">
        <title>The Global Catalogue of Microorganisms (GCM) 10K type strain sequencing project: providing services to taxonomists for standard genome sequencing and annotation.</title>
        <authorList>
            <consortium name="The Broad Institute Genomics Platform"/>
            <consortium name="The Broad Institute Genome Sequencing Center for Infectious Disease"/>
            <person name="Wu L."/>
            <person name="Ma J."/>
        </authorList>
    </citation>
    <scope>NUCLEOTIDE SEQUENCE [LARGE SCALE GENOMIC DNA]</scope>
    <source>
        <strain evidence="8">IBRC-M 10813</strain>
    </source>
</reference>
<dbReference type="PANTHER" id="PTHR46499:SF1">
    <property type="entry name" value="QUEUINE TRNA-RIBOSYLTRANSFERASE"/>
    <property type="match status" value="1"/>
</dbReference>
<comment type="caution">
    <text evidence="7">The sequence shown here is derived from an EMBL/GenBank/DDBJ whole genome shotgun (WGS) entry which is preliminary data.</text>
</comment>
<dbReference type="Proteomes" id="UP001595843">
    <property type="component" value="Unassembled WGS sequence"/>
</dbReference>
<sequence length="380" mass="43434">MAVHYELIKTCKQTGARLGRIHTLHGTIETPVFMPVGTLATVKTMSPEELKEIGSRIILANTYHLFLRPGHDVVEEAGGLHRFMNWDRAILTDSGGFQVFSLSDLRKITEEGVSFRSHLSGEPLFISPEKSIEIQNSLGADIIMAFDECPPYPADRDYVRSSMDRTYRWLQRCVEAHRRPEEQGLFGIVQGGMYRDLREESARQITSVDLPGYAIGGLSVGEPKELMYEALEHTTPLLPKEKPRYLMGVGSPDALVEGVMRGVDMFDCVLPTRIARNGTTMTSQGRLVVRNARYARDFSPLDPECDCYTCRNYSRAYLRHLIKADETFGLRLTTYHNLYFLLRLMEGVREAIRQDRLRDYRNAFFEKYYGSVEEAHRRGF</sequence>
<feature type="binding site" evidence="5">
    <location>
        <position position="307"/>
    </location>
    <ligand>
        <name>Zn(2+)</name>
        <dbReference type="ChEBI" id="CHEBI:29105"/>
    </ligand>
</feature>
<evidence type="ECO:0000256" key="3">
    <source>
        <dbReference type="ARBA" id="ARBA00022694"/>
    </source>
</evidence>
<dbReference type="InterPro" id="IPR004803">
    <property type="entry name" value="TGT"/>
</dbReference>
<feature type="binding site" evidence="5">
    <location>
        <position position="190"/>
    </location>
    <ligand>
        <name>substrate</name>
    </ligand>
</feature>
<feature type="binding site" evidence="5">
    <location>
        <position position="310"/>
    </location>
    <ligand>
        <name>Zn(2+)</name>
        <dbReference type="ChEBI" id="CHEBI:29105"/>
    </ligand>
</feature>
<gene>
    <name evidence="5 7" type="primary">tgt</name>
    <name evidence="7" type="ORF">ACFOUO_16150</name>
</gene>
<dbReference type="Pfam" id="PF01702">
    <property type="entry name" value="TGT"/>
    <property type="match status" value="1"/>
</dbReference>
<feature type="binding site" evidence="5">
    <location>
        <position position="217"/>
    </location>
    <ligand>
        <name>substrate</name>
    </ligand>
</feature>
<feature type="binding site" evidence="5">
    <location>
        <position position="336"/>
    </location>
    <ligand>
        <name>Zn(2+)</name>
        <dbReference type="ChEBI" id="CHEBI:29105"/>
    </ligand>
</feature>
<feature type="binding site" evidence="5">
    <location>
        <begin position="93"/>
        <end position="97"/>
    </location>
    <ligand>
        <name>substrate</name>
    </ligand>
</feature>
<feature type="region of interest" description="RNA binding" evidence="5">
    <location>
        <begin position="248"/>
        <end position="254"/>
    </location>
</feature>
<dbReference type="EC" id="2.4.2.29" evidence="5"/>
<evidence type="ECO:0000256" key="4">
    <source>
        <dbReference type="ARBA" id="ARBA00022785"/>
    </source>
</evidence>
<dbReference type="Gene3D" id="3.20.20.105">
    <property type="entry name" value="Queuine tRNA-ribosyltransferase-like"/>
    <property type="match status" value="1"/>
</dbReference>
<dbReference type="NCBIfam" id="TIGR00430">
    <property type="entry name" value="Q_tRNA_tgt"/>
    <property type="match status" value="1"/>
</dbReference>
<keyword evidence="5" id="KW-0479">Metal-binding</keyword>
<dbReference type="GO" id="GO:0016757">
    <property type="term" value="F:glycosyltransferase activity"/>
    <property type="evidence" value="ECO:0007669"/>
    <property type="project" value="UniProtKB-KW"/>
</dbReference>